<comment type="caution">
    <text evidence="1">The sequence shown here is derived from an EMBL/GenBank/DDBJ whole genome shotgun (WGS) entry which is preliminary data.</text>
</comment>
<name>A0ABQ3B4M2_9GAMM</name>
<accession>A0ABQ3B4M2</accession>
<evidence type="ECO:0000313" key="2">
    <source>
        <dbReference type="Proteomes" id="UP000619761"/>
    </source>
</evidence>
<keyword evidence="2" id="KW-1185">Reference proteome</keyword>
<reference evidence="2" key="1">
    <citation type="journal article" date="2019" name="Int. J. Syst. Evol. Microbiol.">
        <title>The Global Catalogue of Microorganisms (GCM) 10K type strain sequencing project: providing services to taxonomists for standard genome sequencing and annotation.</title>
        <authorList>
            <consortium name="The Broad Institute Genomics Platform"/>
            <consortium name="The Broad Institute Genome Sequencing Center for Infectious Disease"/>
            <person name="Wu L."/>
            <person name="Ma J."/>
        </authorList>
    </citation>
    <scope>NUCLEOTIDE SEQUENCE [LARGE SCALE GENOMIC DNA]</scope>
    <source>
        <strain evidence="2">KCTC 32239</strain>
    </source>
</reference>
<evidence type="ECO:0000313" key="1">
    <source>
        <dbReference type="EMBL" id="GGY79033.1"/>
    </source>
</evidence>
<dbReference type="EMBL" id="BMYZ01000002">
    <property type="protein sequence ID" value="GGY79033.1"/>
    <property type="molecule type" value="Genomic_DNA"/>
</dbReference>
<sequence>MNALIFSQTAIFRLQRLGSQYYHYTGERHRLAEENGILDLIQSSALVPDRKVRSAYHAFLMELNQPQIDALLQRGIKLRHPHMLH</sequence>
<dbReference type="RefSeq" id="WP_189419056.1">
    <property type="nucleotide sequence ID" value="NZ_BMYZ01000002.1"/>
</dbReference>
<dbReference type="Proteomes" id="UP000619761">
    <property type="component" value="Unassembled WGS sequence"/>
</dbReference>
<gene>
    <name evidence="1" type="ORF">GCM10011613_24770</name>
</gene>
<protein>
    <submittedName>
        <fullName evidence="1">Uncharacterized protein</fullName>
    </submittedName>
</protein>
<organism evidence="1 2">
    <name type="scientific">Cellvibrio zantedeschiae</name>
    <dbReference type="NCBI Taxonomy" id="1237077"/>
    <lineage>
        <taxon>Bacteria</taxon>
        <taxon>Pseudomonadati</taxon>
        <taxon>Pseudomonadota</taxon>
        <taxon>Gammaproteobacteria</taxon>
        <taxon>Cellvibrionales</taxon>
        <taxon>Cellvibrionaceae</taxon>
        <taxon>Cellvibrio</taxon>
    </lineage>
</organism>
<proteinExistence type="predicted"/>